<evidence type="ECO:0000256" key="2">
    <source>
        <dbReference type="ARBA" id="ARBA00012417"/>
    </source>
</evidence>
<dbReference type="SUPFAM" id="SSF56672">
    <property type="entry name" value="DNA/RNA polymerases"/>
    <property type="match status" value="1"/>
</dbReference>
<dbReference type="Gene3D" id="3.30.420.10">
    <property type="entry name" value="Ribonuclease H-like superfamily/Ribonuclease H"/>
    <property type="match status" value="1"/>
</dbReference>
<evidence type="ECO:0000256" key="7">
    <source>
        <dbReference type="ARBA" id="ARBA00023125"/>
    </source>
</evidence>
<evidence type="ECO:0000256" key="5">
    <source>
        <dbReference type="ARBA" id="ARBA00022705"/>
    </source>
</evidence>
<dbReference type="SUPFAM" id="SSF53098">
    <property type="entry name" value="Ribonuclease H-like"/>
    <property type="match status" value="1"/>
</dbReference>
<sequence>GLYWRRRDDQKTDTLAYIHFKNIARFWRFVDDHVENKRRLLLIAHNLQFDFMVLGGFSYLRRLGYELSKLIVNGKTNIYTYRKGQKTIMCLDNQNYFNTSIKSLGENVGLPKLDMPAAGDTIKEWYTYCQRDVDIMYHAWRYWLSFIHDHELGTFGRTLASQSFNAYRHRFMAYKVLVHNSVRATELERASYRGGRVECFQLGMLPEREYSLLDINSLYPYCMKVYPYPTRLRYIKNEPSIEQLKRSLVIHAVIANCLVVVKKVQRANSGL</sequence>
<comment type="caution">
    <text evidence="10">The sequence shown here is derived from an EMBL/GenBank/DDBJ whole genome shotgun (WGS) entry which is preliminary data.</text>
</comment>
<evidence type="ECO:0000256" key="6">
    <source>
        <dbReference type="ARBA" id="ARBA00022932"/>
    </source>
</evidence>
<dbReference type="InterPro" id="IPR036397">
    <property type="entry name" value="RNaseH_sf"/>
</dbReference>
<name>X1T0E3_9ZZZZ</name>
<keyword evidence="4" id="KW-0548">Nucleotidyltransferase</keyword>
<evidence type="ECO:0000256" key="8">
    <source>
        <dbReference type="ARBA" id="ARBA00049244"/>
    </source>
</evidence>
<dbReference type="InterPro" id="IPR004868">
    <property type="entry name" value="DNA-dir_DNA_pol_B_mt/vir"/>
</dbReference>
<dbReference type="GO" id="GO:0000166">
    <property type="term" value="F:nucleotide binding"/>
    <property type="evidence" value="ECO:0007669"/>
    <property type="project" value="InterPro"/>
</dbReference>
<dbReference type="EMBL" id="BARW01021048">
    <property type="protein sequence ID" value="GAI98792.1"/>
    <property type="molecule type" value="Genomic_DNA"/>
</dbReference>
<dbReference type="InterPro" id="IPR023211">
    <property type="entry name" value="DNA_pol_palm_dom_sf"/>
</dbReference>
<keyword evidence="5" id="KW-0235">DNA replication</keyword>
<organism evidence="10">
    <name type="scientific">marine sediment metagenome</name>
    <dbReference type="NCBI Taxonomy" id="412755"/>
    <lineage>
        <taxon>unclassified sequences</taxon>
        <taxon>metagenomes</taxon>
        <taxon>ecological metagenomes</taxon>
    </lineage>
</organism>
<dbReference type="EC" id="2.7.7.7" evidence="2"/>
<keyword evidence="3" id="KW-0808">Transferase</keyword>
<keyword evidence="6" id="KW-0239">DNA-directed DNA polymerase</keyword>
<evidence type="ECO:0000259" key="9">
    <source>
        <dbReference type="Pfam" id="PF03175"/>
    </source>
</evidence>
<feature type="non-terminal residue" evidence="10">
    <location>
        <position position="271"/>
    </location>
</feature>
<dbReference type="GO" id="GO:0003887">
    <property type="term" value="F:DNA-directed DNA polymerase activity"/>
    <property type="evidence" value="ECO:0007669"/>
    <property type="project" value="UniProtKB-KW"/>
</dbReference>
<comment type="similarity">
    <text evidence="1">Belongs to the DNA polymerase type-B family.</text>
</comment>
<dbReference type="AlphaFoldDB" id="X1T0E3"/>
<evidence type="ECO:0000256" key="1">
    <source>
        <dbReference type="ARBA" id="ARBA00005755"/>
    </source>
</evidence>
<evidence type="ECO:0000256" key="3">
    <source>
        <dbReference type="ARBA" id="ARBA00022679"/>
    </source>
</evidence>
<dbReference type="GO" id="GO:0003677">
    <property type="term" value="F:DNA binding"/>
    <property type="evidence" value="ECO:0007669"/>
    <property type="project" value="UniProtKB-KW"/>
</dbReference>
<reference evidence="10" key="1">
    <citation type="journal article" date="2014" name="Front. Microbiol.">
        <title>High frequency of phylogenetically diverse reductive dehalogenase-homologous genes in deep subseafloor sedimentary metagenomes.</title>
        <authorList>
            <person name="Kawai M."/>
            <person name="Futagami T."/>
            <person name="Toyoda A."/>
            <person name="Takaki Y."/>
            <person name="Nishi S."/>
            <person name="Hori S."/>
            <person name="Arai W."/>
            <person name="Tsubouchi T."/>
            <person name="Morono Y."/>
            <person name="Uchiyama I."/>
            <person name="Ito T."/>
            <person name="Fujiyama A."/>
            <person name="Inagaki F."/>
            <person name="Takami H."/>
        </authorList>
    </citation>
    <scope>NUCLEOTIDE SEQUENCE</scope>
    <source>
        <strain evidence="10">Expedition CK06-06</strain>
    </source>
</reference>
<evidence type="ECO:0000256" key="4">
    <source>
        <dbReference type="ARBA" id="ARBA00022695"/>
    </source>
</evidence>
<keyword evidence="7" id="KW-0238">DNA-binding</keyword>
<comment type="catalytic activity">
    <reaction evidence="8">
        <text>DNA(n) + a 2'-deoxyribonucleoside 5'-triphosphate = DNA(n+1) + diphosphate</text>
        <dbReference type="Rhea" id="RHEA:22508"/>
        <dbReference type="Rhea" id="RHEA-COMP:17339"/>
        <dbReference type="Rhea" id="RHEA-COMP:17340"/>
        <dbReference type="ChEBI" id="CHEBI:33019"/>
        <dbReference type="ChEBI" id="CHEBI:61560"/>
        <dbReference type="ChEBI" id="CHEBI:173112"/>
        <dbReference type="EC" id="2.7.7.7"/>
    </reaction>
</comment>
<feature type="domain" description="DNA-directed DNA polymerase family B mitochondria/virus" evidence="9">
    <location>
        <begin position="115"/>
        <end position="239"/>
    </location>
</feature>
<dbReference type="GO" id="GO:0006260">
    <property type="term" value="P:DNA replication"/>
    <property type="evidence" value="ECO:0007669"/>
    <property type="project" value="UniProtKB-KW"/>
</dbReference>
<dbReference type="Pfam" id="PF03175">
    <property type="entry name" value="DNA_pol_B_2"/>
    <property type="match status" value="1"/>
</dbReference>
<accession>X1T0E3</accession>
<feature type="non-terminal residue" evidence="10">
    <location>
        <position position="1"/>
    </location>
</feature>
<dbReference type="InterPro" id="IPR012337">
    <property type="entry name" value="RNaseH-like_sf"/>
</dbReference>
<gene>
    <name evidence="10" type="ORF">S12H4_35440</name>
</gene>
<protein>
    <recommendedName>
        <fullName evidence="2">DNA-directed DNA polymerase</fullName>
        <ecNumber evidence="2">2.7.7.7</ecNumber>
    </recommendedName>
</protein>
<proteinExistence type="inferred from homology"/>
<dbReference type="InterPro" id="IPR043502">
    <property type="entry name" value="DNA/RNA_pol_sf"/>
</dbReference>
<evidence type="ECO:0000313" key="10">
    <source>
        <dbReference type="EMBL" id="GAI98792.1"/>
    </source>
</evidence>
<dbReference type="Gene3D" id="3.90.1600.10">
    <property type="entry name" value="Palm domain of DNA polymerase"/>
    <property type="match status" value="1"/>
</dbReference>